<evidence type="ECO:0000256" key="5">
    <source>
        <dbReference type="ARBA" id="ARBA00022692"/>
    </source>
</evidence>
<dbReference type="InterPro" id="IPR012910">
    <property type="entry name" value="Plug_dom"/>
</dbReference>
<keyword evidence="8 12" id="KW-0798">TonB box</keyword>
<keyword evidence="13" id="KW-0732">Signal</keyword>
<keyword evidence="10 11" id="KW-0998">Cell outer membrane</keyword>
<sequence>MKKTYFLISAATLCCVPQVHAVQAQTSSGIEQAVPVPQTEEPSGAGDIVVTAQRRSERLQDIPMAITALNAESFERAPVTNLIDVQTSVPNLNISPRGGSGVIAIRGIGFAVVTAGAEGSVALHTDGVYQSRPFAALSGLFDVNRIEVARGPQGTLYGRNSTGGAINIISEKPTDDPSGYLDISFGNYSDLSLEGAISGPIVGDKLLARVSAKMQERDGYGTNATTGKDVDDLKTRALRAILDFRLSDGVRFLLEGDYFKRDDAAGATHFGGCLQACGPNAAVSRGWTVPSNPRAVFSDLDQVNVAEDYGVSLRSQAELPFADLSSLTAYRRGSMTNIFDLDGTAQPGGRNSREENYETFSQELQIGRSSLSIDWIVGLYYFHENNYARANGLFPPFLAPIADVYFQGGTLRTDAYAAFGELSYHVTPKMTVTLGGRYSDERKRIIDEFVYLRGPTGPITGRQAAPTAAVPCTTCLGLQDRASFSSFSPKFGARYEFSRNQQIYATVQKGFKSGGFAVGAVTPSFRPETIWSYEAGLKASWFDRALVTNLAVYHYDYQDLQLGQVLTTATVVTNAARAKVDGVELEWRLAIDSHFSLDGFVAHNHARFSSYGSRNPGITGSEILDLRGNLLPNAPKWTGKMGAQYQTEAFDGSLTLRAEAFASSRVYFSEFNDEANSQRPYWLANANIRYEATDDWYASLYLNNIFDKTIVAGTVVFTPLVGAFVNRQYLPPRSYGVRIGKKF</sequence>
<dbReference type="AlphaFoldDB" id="A0A1L3ZW09"/>
<dbReference type="Pfam" id="PF07715">
    <property type="entry name" value="Plug"/>
    <property type="match status" value="1"/>
</dbReference>
<dbReference type="InterPro" id="IPR039426">
    <property type="entry name" value="TonB-dep_rcpt-like"/>
</dbReference>
<accession>A0A1L3ZW09</accession>
<keyword evidence="17" id="KW-1185">Reference proteome</keyword>
<proteinExistence type="inferred from homology"/>
<evidence type="ECO:0000256" key="3">
    <source>
        <dbReference type="ARBA" id="ARBA00022452"/>
    </source>
</evidence>
<reference evidence="17" key="1">
    <citation type="submission" date="2016-11" db="EMBL/GenBank/DDBJ databases">
        <title>Complete Genome Sequence of alachlor-degrading Sphingomonas sp. strain JJ-A5.</title>
        <authorList>
            <person name="Lee H."/>
            <person name="Ka J.-O."/>
        </authorList>
    </citation>
    <scope>NUCLEOTIDE SEQUENCE [LARGE SCALE GENOMIC DNA]</scope>
    <source>
        <strain evidence="17">JJ-A5</strain>
    </source>
</reference>
<dbReference type="GO" id="GO:0009279">
    <property type="term" value="C:cell outer membrane"/>
    <property type="evidence" value="ECO:0007669"/>
    <property type="project" value="UniProtKB-SubCell"/>
</dbReference>
<evidence type="ECO:0000256" key="6">
    <source>
        <dbReference type="ARBA" id="ARBA00023004"/>
    </source>
</evidence>
<dbReference type="InterPro" id="IPR036942">
    <property type="entry name" value="Beta-barrel_TonB_sf"/>
</dbReference>
<evidence type="ECO:0008006" key="18">
    <source>
        <dbReference type="Google" id="ProtNLM"/>
    </source>
</evidence>
<evidence type="ECO:0000256" key="9">
    <source>
        <dbReference type="ARBA" id="ARBA00023136"/>
    </source>
</evidence>
<dbReference type="InterPro" id="IPR000531">
    <property type="entry name" value="Beta-barrel_TonB"/>
</dbReference>
<evidence type="ECO:0000256" key="2">
    <source>
        <dbReference type="ARBA" id="ARBA00022448"/>
    </source>
</evidence>
<dbReference type="STRING" id="1921510.BSL82_11235"/>
<evidence type="ECO:0000256" key="4">
    <source>
        <dbReference type="ARBA" id="ARBA00022496"/>
    </source>
</evidence>
<evidence type="ECO:0000256" key="12">
    <source>
        <dbReference type="RuleBase" id="RU003357"/>
    </source>
</evidence>
<keyword evidence="4" id="KW-0410">Iron transport</keyword>
<dbReference type="GO" id="GO:0006826">
    <property type="term" value="P:iron ion transport"/>
    <property type="evidence" value="ECO:0007669"/>
    <property type="project" value="UniProtKB-KW"/>
</dbReference>
<organism evidence="16 17">
    <name type="scientific">Tardibacter chloracetimidivorans</name>
    <dbReference type="NCBI Taxonomy" id="1921510"/>
    <lineage>
        <taxon>Bacteria</taxon>
        <taxon>Pseudomonadati</taxon>
        <taxon>Pseudomonadota</taxon>
        <taxon>Alphaproteobacteria</taxon>
        <taxon>Sphingomonadales</taxon>
        <taxon>Sphingomonadaceae</taxon>
        <taxon>Tardibacter</taxon>
    </lineage>
</organism>
<dbReference type="SUPFAM" id="SSF56935">
    <property type="entry name" value="Porins"/>
    <property type="match status" value="1"/>
</dbReference>
<feature type="domain" description="TonB-dependent receptor plug" evidence="15">
    <location>
        <begin position="59"/>
        <end position="165"/>
    </location>
</feature>
<keyword evidence="2 11" id="KW-0813">Transport</keyword>
<keyword evidence="3 11" id="KW-1134">Transmembrane beta strand</keyword>
<dbReference type="PROSITE" id="PS52016">
    <property type="entry name" value="TONB_DEPENDENT_REC_3"/>
    <property type="match status" value="1"/>
</dbReference>
<evidence type="ECO:0000313" key="17">
    <source>
        <dbReference type="Proteomes" id="UP000182063"/>
    </source>
</evidence>
<evidence type="ECO:0000256" key="10">
    <source>
        <dbReference type="ARBA" id="ARBA00023237"/>
    </source>
</evidence>
<dbReference type="Pfam" id="PF00593">
    <property type="entry name" value="TonB_dep_Rec_b-barrel"/>
    <property type="match status" value="1"/>
</dbReference>
<feature type="signal peptide" evidence="13">
    <location>
        <begin position="1"/>
        <end position="21"/>
    </location>
</feature>
<keyword evidence="6" id="KW-0408">Iron</keyword>
<evidence type="ECO:0000256" key="1">
    <source>
        <dbReference type="ARBA" id="ARBA00004571"/>
    </source>
</evidence>
<comment type="subcellular location">
    <subcellularLocation>
        <location evidence="1 11">Cell outer membrane</location>
        <topology evidence="1 11">Multi-pass membrane protein</topology>
    </subcellularLocation>
</comment>
<evidence type="ECO:0000259" key="15">
    <source>
        <dbReference type="Pfam" id="PF07715"/>
    </source>
</evidence>
<dbReference type="Proteomes" id="UP000182063">
    <property type="component" value="Chromosome"/>
</dbReference>
<evidence type="ECO:0000256" key="13">
    <source>
        <dbReference type="SAM" id="SignalP"/>
    </source>
</evidence>
<name>A0A1L3ZW09_9SPHN</name>
<evidence type="ECO:0000256" key="11">
    <source>
        <dbReference type="PROSITE-ProRule" id="PRU01360"/>
    </source>
</evidence>
<dbReference type="CDD" id="cd01347">
    <property type="entry name" value="ligand_gated_channel"/>
    <property type="match status" value="1"/>
</dbReference>
<gene>
    <name evidence="16" type="ORF">BSL82_11235</name>
</gene>
<dbReference type="KEGG" id="sphj:BSL82_11235"/>
<protein>
    <recommendedName>
        <fullName evidence="18">TonB-dependent receptor</fullName>
    </recommendedName>
</protein>
<evidence type="ECO:0000313" key="16">
    <source>
        <dbReference type="EMBL" id="API59818.1"/>
    </source>
</evidence>
<dbReference type="PANTHER" id="PTHR32552">
    <property type="entry name" value="FERRICHROME IRON RECEPTOR-RELATED"/>
    <property type="match status" value="1"/>
</dbReference>
<keyword evidence="9 11" id="KW-0472">Membrane</keyword>
<dbReference type="Gene3D" id="2.40.170.20">
    <property type="entry name" value="TonB-dependent receptor, beta-barrel domain"/>
    <property type="match status" value="1"/>
</dbReference>
<comment type="similarity">
    <text evidence="11 12">Belongs to the TonB-dependent receptor family.</text>
</comment>
<feature type="domain" description="TonB-dependent receptor-like beta-barrel" evidence="14">
    <location>
        <begin position="273"/>
        <end position="705"/>
    </location>
</feature>
<evidence type="ECO:0000259" key="14">
    <source>
        <dbReference type="Pfam" id="PF00593"/>
    </source>
</evidence>
<feature type="chain" id="PRO_5012566491" description="TonB-dependent receptor" evidence="13">
    <location>
        <begin position="22"/>
        <end position="743"/>
    </location>
</feature>
<keyword evidence="7" id="KW-0406">Ion transport</keyword>
<evidence type="ECO:0000256" key="7">
    <source>
        <dbReference type="ARBA" id="ARBA00023065"/>
    </source>
</evidence>
<keyword evidence="5 11" id="KW-0812">Transmembrane</keyword>
<dbReference type="EMBL" id="CP018221">
    <property type="protein sequence ID" value="API59818.1"/>
    <property type="molecule type" value="Genomic_DNA"/>
</dbReference>
<dbReference type="PANTHER" id="PTHR32552:SF81">
    <property type="entry name" value="TONB-DEPENDENT OUTER MEMBRANE RECEPTOR"/>
    <property type="match status" value="1"/>
</dbReference>
<evidence type="ECO:0000256" key="8">
    <source>
        <dbReference type="ARBA" id="ARBA00023077"/>
    </source>
</evidence>